<evidence type="ECO:0000256" key="1">
    <source>
        <dbReference type="SAM" id="MobiDB-lite"/>
    </source>
</evidence>
<feature type="region of interest" description="Disordered" evidence="1">
    <location>
        <begin position="1"/>
        <end position="23"/>
    </location>
</feature>
<dbReference type="AlphaFoldDB" id="F4S564"/>
<keyword evidence="3" id="KW-1185">Reference proteome</keyword>
<dbReference type="EMBL" id="GL883150">
    <property type="protein sequence ID" value="EGG00216.1"/>
    <property type="molecule type" value="Genomic_DNA"/>
</dbReference>
<dbReference type="GeneID" id="18930943"/>
<feature type="compositionally biased region" description="Basic residues" evidence="1">
    <location>
        <begin position="10"/>
        <end position="21"/>
    </location>
</feature>
<dbReference type="VEuPathDB" id="FungiDB:MELLADRAFT_67986"/>
<sequence>MALPAQPIRSLKKRKNKKMKKTALGNKLDKLNSQEAQASAAIMAKLLGQSTSNRIDEIQNKDHCIYEGGQDSVWTDDEDATPREYVSFQARTQREQAQMRAAAPLIFSEFMRCSKRTYQWGDEESWNRDWKAACKCTTDQQERSIDVVDITCQFPNLS</sequence>
<accession>F4S564</accession>
<evidence type="ECO:0000313" key="2">
    <source>
        <dbReference type="EMBL" id="EGG00216.1"/>
    </source>
</evidence>
<dbReference type="Proteomes" id="UP000001072">
    <property type="component" value="Unassembled WGS sequence"/>
</dbReference>
<evidence type="ECO:0000313" key="3">
    <source>
        <dbReference type="Proteomes" id="UP000001072"/>
    </source>
</evidence>
<protein>
    <submittedName>
        <fullName evidence="2">Uncharacterized protein</fullName>
    </submittedName>
</protein>
<reference evidence="3" key="1">
    <citation type="journal article" date="2011" name="Proc. Natl. Acad. Sci. U.S.A.">
        <title>Obligate biotrophy features unraveled by the genomic analysis of rust fungi.</title>
        <authorList>
            <person name="Duplessis S."/>
            <person name="Cuomo C.A."/>
            <person name="Lin Y.-C."/>
            <person name="Aerts A."/>
            <person name="Tisserant E."/>
            <person name="Veneault-Fourrey C."/>
            <person name="Joly D.L."/>
            <person name="Hacquard S."/>
            <person name="Amselem J."/>
            <person name="Cantarel B.L."/>
            <person name="Chiu R."/>
            <person name="Coutinho P.M."/>
            <person name="Feau N."/>
            <person name="Field M."/>
            <person name="Frey P."/>
            <person name="Gelhaye E."/>
            <person name="Goldberg J."/>
            <person name="Grabherr M.G."/>
            <person name="Kodira C.D."/>
            <person name="Kohler A."/>
            <person name="Kuees U."/>
            <person name="Lindquist E.A."/>
            <person name="Lucas S.M."/>
            <person name="Mago R."/>
            <person name="Mauceli E."/>
            <person name="Morin E."/>
            <person name="Murat C."/>
            <person name="Pangilinan J.L."/>
            <person name="Park R."/>
            <person name="Pearson M."/>
            <person name="Quesneville H."/>
            <person name="Rouhier N."/>
            <person name="Sakthikumar S."/>
            <person name="Salamov A.A."/>
            <person name="Schmutz J."/>
            <person name="Selles B."/>
            <person name="Shapiro H."/>
            <person name="Tanguay P."/>
            <person name="Tuskan G.A."/>
            <person name="Henrissat B."/>
            <person name="Van de Peer Y."/>
            <person name="Rouze P."/>
            <person name="Ellis J.G."/>
            <person name="Dodds P.N."/>
            <person name="Schein J.E."/>
            <person name="Zhong S."/>
            <person name="Hamelin R.C."/>
            <person name="Grigoriev I.V."/>
            <person name="Szabo L.J."/>
            <person name="Martin F."/>
        </authorList>
    </citation>
    <scope>NUCLEOTIDE SEQUENCE [LARGE SCALE GENOMIC DNA]</scope>
    <source>
        <strain evidence="3">98AG31 / pathotype 3-4-7</strain>
    </source>
</reference>
<dbReference type="InParanoid" id="F4S564"/>
<gene>
    <name evidence="2" type="ORF">MELLADRAFT_67986</name>
</gene>
<dbReference type="RefSeq" id="XP_007416619.1">
    <property type="nucleotide sequence ID" value="XM_007416557.1"/>
</dbReference>
<dbReference type="KEGG" id="mlr:MELLADRAFT_67986"/>
<proteinExistence type="predicted"/>
<dbReference type="OrthoDB" id="10469055at2759"/>
<organism evidence="3">
    <name type="scientific">Melampsora larici-populina (strain 98AG31 / pathotype 3-4-7)</name>
    <name type="common">Poplar leaf rust fungus</name>
    <dbReference type="NCBI Taxonomy" id="747676"/>
    <lineage>
        <taxon>Eukaryota</taxon>
        <taxon>Fungi</taxon>
        <taxon>Dikarya</taxon>
        <taxon>Basidiomycota</taxon>
        <taxon>Pucciniomycotina</taxon>
        <taxon>Pucciniomycetes</taxon>
        <taxon>Pucciniales</taxon>
        <taxon>Melampsoraceae</taxon>
        <taxon>Melampsora</taxon>
    </lineage>
</organism>
<name>F4S564_MELLP</name>
<dbReference type="HOGENOM" id="CLU_094293_1_1_1"/>